<keyword evidence="2" id="KW-0732">Signal</keyword>
<evidence type="ECO:0000256" key="2">
    <source>
        <dbReference type="SAM" id="SignalP"/>
    </source>
</evidence>
<dbReference type="AlphaFoldDB" id="A0A916YBY9"/>
<feature type="chain" id="PRO_5039629364" evidence="2">
    <location>
        <begin position="19"/>
        <end position="149"/>
    </location>
</feature>
<comment type="caution">
    <text evidence="3">The sequence shown here is derived from an EMBL/GenBank/DDBJ whole genome shotgun (WGS) entry which is preliminary data.</text>
</comment>
<sequence length="149" mass="15339">MSRSLAFPVLAVAAVILAGCASEPTQDESDDWFASISERPPMSDTDFGTGAQVGAEPNGASFDWTEEPTDIAVIRAACLGDGHRATIAWEITTDAEADGPTGASEEVECTGDFVDLSSTADGMADVASISVMMSSDGEQIPVAFSILTG</sequence>
<dbReference type="Proteomes" id="UP000633205">
    <property type="component" value="Unassembled WGS sequence"/>
</dbReference>
<dbReference type="RefSeq" id="WP_188712014.1">
    <property type="nucleotide sequence ID" value="NZ_BMHO01000001.1"/>
</dbReference>
<accession>A0A916YBY9</accession>
<feature type="signal peptide" evidence="2">
    <location>
        <begin position="1"/>
        <end position="18"/>
    </location>
</feature>
<name>A0A916YBY9_9MICO</name>
<reference evidence="3" key="1">
    <citation type="journal article" date="2014" name="Int. J. Syst. Evol. Microbiol.">
        <title>Complete genome sequence of Corynebacterium casei LMG S-19264T (=DSM 44701T), isolated from a smear-ripened cheese.</title>
        <authorList>
            <consortium name="US DOE Joint Genome Institute (JGI-PGF)"/>
            <person name="Walter F."/>
            <person name="Albersmeier A."/>
            <person name="Kalinowski J."/>
            <person name="Ruckert C."/>
        </authorList>
    </citation>
    <scope>NUCLEOTIDE SEQUENCE</scope>
    <source>
        <strain evidence="3">CGMCC 1.15152</strain>
    </source>
</reference>
<dbReference type="EMBL" id="BMHO01000001">
    <property type="protein sequence ID" value="GGD38426.1"/>
    <property type="molecule type" value="Genomic_DNA"/>
</dbReference>
<proteinExistence type="predicted"/>
<keyword evidence="4" id="KW-1185">Reference proteome</keyword>
<gene>
    <name evidence="3" type="ORF">GCM10010915_19050</name>
</gene>
<feature type="region of interest" description="Disordered" evidence="1">
    <location>
        <begin position="35"/>
        <end position="63"/>
    </location>
</feature>
<evidence type="ECO:0000256" key="1">
    <source>
        <dbReference type="SAM" id="MobiDB-lite"/>
    </source>
</evidence>
<organism evidence="3 4">
    <name type="scientific">Microbacterium faecale</name>
    <dbReference type="NCBI Taxonomy" id="1804630"/>
    <lineage>
        <taxon>Bacteria</taxon>
        <taxon>Bacillati</taxon>
        <taxon>Actinomycetota</taxon>
        <taxon>Actinomycetes</taxon>
        <taxon>Micrococcales</taxon>
        <taxon>Microbacteriaceae</taxon>
        <taxon>Microbacterium</taxon>
    </lineage>
</organism>
<evidence type="ECO:0000313" key="4">
    <source>
        <dbReference type="Proteomes" id="UP000633205"/>
    </source>
</evidence>
<protein>
    <submittedName>
        <fullName evidence="3">Uncharacterized protein</fullName>
    </submittedName>
</protein>
<evidence type="ECO:0000313" key="3">
    <source>
        <dbReference type="EMBL" id="GGD38426.1"/>
    </source>
</evidence>
<dbReference type="PROSITE" id="PS51257">
    <property type="entry name" value="PROKAR_LIPOPROTEIN"/>
    <property type="match status" value="1"/>
</dbReference>
<reference evidence="3" key="2">
    <citation type="submission" date="2020-09" db="EMBL/GenBank/DDBJ databases">
        <authorList>
            <person name="Sun Q."/>
            <person name="Zhou Y."/>
        </authorList>
    </citation>
    <scope>NUCLEOTIDE SEQUENCE</scope>
    <source>
        <strain evidence="3">CGMCC 1.15152</strain>
    </source>
</reference>